<dbReference type="FunFam" id="1.10.555.10:FF:000077">
    <property type="entry name" value="GTPase activating protein"/>
    <property type="match status" value="1"/>
</dbReference>
<dbReference type="Proteomes" id="UP000812966">
    <property type="component" value="Unassembled WGS sequence"/>
</dbReference>
<dbReference type="PROSITE" id="PS50238">
    <property type="entry name" value="RHOGAP"/>
    <property type="match status" value="1"/>
</dbReference>
<keyword evidence="6" id="KW-1185">Reference proteome</keyword>
<dbReference type="InterPro" id="IPR000198">
    <property type="entry name" value="RhoGAP_dom"/>
</dbReference>
<dbReference type="GO" id="GO:0005737">
    <property type="term" value="C:cytoplasm"/>
    <property type="evidence" value="ECO:0007669"/>
    <property type="project" value="TreeGrafter"/>
</dbReference>
<dbReference type="InterPro" id="IPR008936">
    <property type="entry name" value="Rho_GTPase_activation_prot"/>
</dbReference>
<dbReference type="Pfam" id="PF00611">
    <property type="entry name" value="FCH"/>
    <property type="match status" value="1"/>
</dbReference>
<sequence length="594" mass="66320">MGALDDKGREPITFDEGLLRALCDSPYALQLITERIKQSIASCKQFAAFLRSRSELEDKYARSGLELKRMSDDSYARGYCKAGTFVRAYKKSLDVHEALAQNRSRFASRLNEMSEELVNLAKEGERLRKLHKDNGARYERNVQEAEMYMEKAKSRFDTTAEELERILIAKEGENVRDSGNMVSPGSSSRDKRGLGKAMAKGGMLFKSKGPAQMQRQEDEVRQRMNSASEVFRKAVQSNQQAKQEYFNLHLPKILRLLKECADEIDMGTQYHMARYAYLYESTILADATAVAPALPQDSIGLRAIVETIDNRTDFTKYMQNYNAARGPVAARAPKKDGPYEDGFMPALPPHVQASQMAQTQQSTANNGESSQLPAIPGAYNPGPPAVSGSTFGVELSEQVVSEGTEVPKVVEKCAQAIEAYGLAQMGIYRLSGTTSKVQRLKAALDADLDAVDVMSDEWSGDINVVASVLKQWFRELPEPLLTHALYQGFIDAARYDNDRLRHIRLHEQVNELPDANYATLKFFMGHLDRIRRKESVNQMSVSNLSIVFGPTLLGAPASMGGMNLEHMSFQCKAVETILERYKEIFVEEEEAPAA</sequence>
<evidence type="ECO:0000256" key="1">
    <source>
        <dbReference type="ARBA" id="ARBA00022468"/>
    </source>
</evidence>
<proteinExistence type="predicted"/>
<feature type="domain" description="Rho-GAP" evidence="4">
    <location>
        <begin position="393"/>
        <end position="585"/>
    </location>
</feature>
<dbReference type="AlphaFoldDB" id="A0A8K0NPJ3"/>
<evidence type="ECO:0000259" key="4">
    <source>
        <dbReference type="PROSITE" id="PS50238"/>
    </source>
</evidence>
<dbReference type="Pfam" id="PF00620">
    <property type="entry name" value="RhoGAP"/>
    <property type="match status" value="1"/>
</dbReference>
<comment type="caution">
    <text evidence="5">The sequence shown here is derived from an EMBL/GenBank/DDBJ whole genome shotgun (WGS) entry which is preliminary data.</text>
</comment>
<protein>
    <recommendedName>
        <fullName evidence="4">Rho-GAP domain-containing protein</fullName>
    </recommendedName>
</protein>
<evidence type="ECO:0000313" key="6">
    <source>
        <dbReference type="Proteomes" id="UP000812966"/>
    </source>
</evidence>
<dbReference type="SUPFAM" id="SSF48350">
    <property type="entry name" value="GTPase activation domain, GAP"/>
    <property type="match status" value="1"/>
</dbReference>
<dbReference type="Gene3D" id="1.20.1270.60">
    <property type="entry name" value="Arfaptin homology (AH) domain/BAR domain"/>
    <property type="match status" value="1"/>
</dbReference>
<dbReference type="SMART" id="SM00324">
    <property type="entry name" value="RhoGAP"/>
    <property type="match status" value="1"/>
</dbReference>
<dbReference type="InterPro" id="IPR001060">
    <property type="entry name" value="FCH_dom"/>
</dbReference>
<gene>
    <name evidence="5" type="ORF">FFLO_04821</name>
</gene>
<keyword evidence="1" id="KW-0343">GTPase activation</keyword>
<dbReference type="GO" id="GO:0007165">
    <property type="term" value="P:signal transduction"/>
    <property type="evidence" value="ECO:0007669"/>
    <property type="project" value="InterPro"/>
</dbReference>
<evidence type="ECO:0000256" key="3">
    <source>
        <dbReference type="SAM" id="MobiDB-lite"/>
    </source>
</evidence>
<accession>A0A8K0NPJ3</accession>
<dbReference type="InterPro" id="IPR050729">
    <property type="entry name" value="Rho-GAP"/>
</dbReference>
<dbReference type="GO" id="GO:0005096">
    <property type="term" value="F:GTPase activator activity"/>
    <property type="evidence" value="ECO:0007669"/>
    <property type="project" value="UniProtKB-KW"/>
</dbReference>
<organism evidence="5 6">
    <name type="scientific">Filobasidium floriforme</name>
    <dbReference type="NCBI Taxonomy" id="5210"/>
    <lineage>
        <taxon>Eukaryota</taxon>
        <taxon>Fungi</taxon>
        <taxon>Dikarya</taxon>
        <taxon>Basidiomycota</taxon>
        <taxon>Agaricomycotina</taxon>
        <taxon>Tremellomycetes</taxon>
        <taxon>Filobasidiales</taxon>
        <taxon>Filobasidiaceae</taxon>
        <taxon>Filobasidium</taxon>
    </lineage>
</organism>
<reference evidence="5" key="1">
    <citation type="submission" date="2020-04" db="EMBL/GenBank/DDBJ databases">
        <title>Analysis of mating type loci in Filobasidium floriforme.</title>
        <authorList>
            <person name="Nowrousian M."/>
        </authorList>
    </citation>
    <scope>NUCLEOTIDE SEQUENCE</scope>
    <source>
        <strain evidence="5">CBS 6242</strain>
    </source>
</reference>
<evidence type="ECO:0000256" key="2">
    <source>
        <dbReference type="SAM" id="Coils"/>
    </source>
</evidence>
<feature type="region of interest" description="Disordered" evidence="3">
    <location>
        <begin position="352"/>
        <end position="383"/>
    </location>
</feature>
<dbReference type="EMBL" id="JABELV010000109">
    <property type="protein sequence ID" value="KAG7530779.1"/>
    <property type="molecule type" value="Genomic_DNA"/>
</dbReference>
<name>A0A8K0NPJ3_9TREE</name>
<dbReference type="SUPFAM" id="SSF103657">
    <property type="entry name" value="BAR/IMD domain-like"/>
    <property type="match status" value="1"/>
</dbReference>
<keyword evidence="2" id="KW-0175">Coiled coil</keyword>
<feature type="compositionally biased region" description="Low complexity" evidence="3">
    <location>
        <begin position="352"/>
        <end position="364"/>
    </location>
</feature>
<dbReference type="InterPro" id="IPR027267">
    <property type="entry name" value="AH/BAR_dom_sf"/>
</dbReference>
<dbReference type="Gene3D" id="1.10.555.10">
    <property type="entry name" value="Rho GTPase activation protein"/>
    <property type="match status" value="1"/>
</dbReference>
<evidence type="ECO:0000313" key="5">
    <source>
        <dbReference type="EMBL" id="KAG7530779.1"/>
    </source>
</evidence>
<dbReference type="PANTHER" id="PTHR23176">
    <property type="entry name" value="RHO/RAC/CDC GTPASE-ACTIVATING PROTEIN"/>
    <property type="match status" value="1"/>
</dbReference>
<dbReference type="PANTHER" id="PTHR23176:SF134">
    <property type="entry name" value="RHO-TYPE GTPASE-ACTIVATING PROTEIN"/>
    <property type="match status" value="1"/>
</dbReference>
<feature type="coiled-coil region" evidence="2">
    <location>
        <begin position="103"/>
        <end position="155"/>
    </location>
</feature>